<evidence type="ECO:0000259" key="1">
    <source>
        <dbReference type="Pfam" id="PF00583"/>
    </source>
</evidence>
<proteinExistence type="predicted"/>
<dbReference type="SUPFAM" id="SSF55729">
    <property type="entry name" value="Acyl-CoA N-acyltransferases (Nat)"/>
    <property type="match status" value="1"/>
</dbReference>
<sequence length="203" mass="22642">MDPVIQVVRVTGADMLPWLEHVARLRIAVFRDFPYLYDGDMAYEREYLEALSHASGGVLVLALDDAGVPVGASTGMPLVEAEAAIREPFQQANLAEDQIFYCGESVLLPAYRGRGLGHRFFDEREAHARSLRGIRTSAFASVVRAAGDPRCPAEYHSNHAFWNGRGYREHPNLRATLAWKEVGATAQSDHALTFWLRELETSQ</sequence>
<gene>
    <name evidence="2" type="ORF">PDM29_05705</name>
</gene>
<dbReference type="RefSeq" id="WP_311192906.1">
    <property type="nucleotide sequence ID" value="NZ_CP115541.1"/>
</dbReference>
<name>A0ABY9YT89_9GAMM</name>
<dbReference type="Proteomes" id="UP001302072">
    <property type="component" value="Chromosome"/>
</dbReference>
<feature type="domain" description="N-acetyltransferase" evidence="1">
    <location>
        <begin position="33"/>
        <end position="136"/>
    </location>
</feature>
<dbReference type="EMBL" id="CP115541">
    <property type="protein sequence ID" value="WNH53776.1"/>
    <property type="molecule type" value="Genomic_DNA"/>
</dbReference>
<evidence type="ECO:0000313" key="3">
    <source>
        <dbReference type="Proteomes" id="UP001302072"/>
    </source>
</evidence>
<accession>A0ABY9YT89</accession>
<dbReference type="InterPro" id="IPR000182">
    <property type="entry name" value="GNAT_dom"/>
</dbReference>
<dbReference type="Gene3D" id="3.40.630.30">
    <property type="match status" value="1"/>
</dbReference>
<protein>
    <submittedName>
        <fullName evidence="2">GNAT family N-acetyltransferase</fullName>
    </submittedName>
</protein>
<dbReference type="Pfam" id="PF00583">
    <property type="entry name" value="Acetyltransf_1"/>
    <property type="match status" value="1"/>
</dbReference>
<evidence type="ECO:0000313" key="2">
    <source>
        <dbReference type="EMBL" id="WNH53776.1"/>
    </source>
</evidence>
<organism evidence="2 3">
    <name type="scientific">Stenotrophomonas oahuensis</name>
    <dbReference type="NCBI Taxonomy" id="3003271"/>
    <lineage>
        <taxon>Bacteria</taxon>
        <taxon>Pseudomonadati</taxon>
        <taxon>Pseudomonadota</taxon>
        <taxon>Gammaproteobacteria</taxon>
        <taxon>Lysobacterales</taxon>
        <taxon>Lysobacteraceae</taxon>
        <taxon>Stenotrophomonas</taxon>
    </lineage>
</organism>
<keyword evidence="3" id="KW-1185">Reference proteome</keyword>
<reference evidence="2 3" key="1">
    <citation type="submission" date="2022-12" db="EMBL/GenBank/DDBJ databases">
        <title>Two new species, Stenotrophomonas aracearum and Stenotrophomonas oahuensis, isolated from Anthurium (Araceae family) in Hawaii.</title>
        <authorList>
            <person name="Chunag S.C."/>
            <person name="Dobhal S."/>
            <person name="Alvarez A."/>
            <person name="Arif M."/>
        </authorList>
    </citation>
    <scope>NUCLEOTIDE SEQUENCE [LARGE SCALE GENOMIC DNA]</scope>
    <source>
        <strain evidence="2 3">A5586</strain>
    </source>
</reference>
<dbReference type="InterPro" id="IPR016181">
    <property type="entry name" value="Acyl_CoA_acyltransferase"/>
</dbReference>